<dbReference type="SUPFAM" id="SSF48498">
    <property type="entry name" value="Tetracyclin repressor-like, C-terminal domain"/>
    <property type="match status" value="1"/>
</dbReference>
<dbReference type="EMBL" id="CAFBNB010000198">
    <property type="protein sequence ID" value="CAB4937274.1"/>
    <property type="molecule type" value="Genomic_DNA"/>
</dbReference>
<reference evidence="1" key="1">
    <citation type="submission" date="2020-05" db="EMBL/GenBank/DDBJ databases">
        <authorList>
            <person name="Chiriac C."/>
            <person name="Salcher M."/>
            <person name="Ghai R."/>
            <person name="Kavagutti S V."/>
        </authorList>
    </citation>
    <scope>NUCLEOTIDE SEQUENCE</scope>
</reference>
<dbReference type="InterPro" id="IPR036271">
    <property type="entry name" value="Tet_transcr_reg_TetR-rel_C_sf"/>
</dbReference>
<dbReference type="AlphaFoldDB" id="A0A6J7J3U2"/>
<name>A0A6J7J3U2_9ZZZZ</name>
<protein>
    <submittedName>
        <fullName evidence="1">Unannotated protein</fullName>
    </submittedName>
</protein>
<gene>
    <name evidence="1" type="ORF">UFOPK3720_01055</name>
</gene>
<organism evidence="1">
    <name type="scientific">freshwater metagenome</name>
    <dbReference type="NCBI Taxonomy" id="449393"/>
    <lineage>
        <taxon>unclassified sequences</taxon>
        <taxon>metagenomes</taxon>
        <taxon>ecological metagenomes</taxon>
    </lineage>
</organism>
<dbReference type="Gene3D" id="1.10.357.10">
    <property type="entry name" value="Tetracycline Repressor, domain 2"/>
    <property type="match status" value="1"/>
</dbReference>
<sequence length="139" mass="15355">MERFYDERMKALEGVDDPASRLVITIRSGLPADDDDEEVRLLCALGGEAARNTVYAVLLTALFDRQVAMYQAILEMGRAQGVFELASDSLKIARNLVALEDAYGYRIMAGHPTLDHDATAELILDYARLATAHPLVKET</sequence>
<proteinExistence type="predicted"/>
<accession>A0A6J7J3U2</accession>
<evidence type="ECO:0000313" key="1">
    <source>
        <dbReference type="EMBL" id="CAB4937274.1"/>
    </source>
</evidence>